<sequence>MIGERLYDLRKDADLTQEALAKILNTTKHNISKYECEQSEPPDSMKILIAKHFHVSIDYLLGLTDTPAPYSTRPILPLPENFPPEAKAELQEFIKYLKYKYKS</sequence>
<feature type="domain" description="HTH cro/C1-type" evidence="2">
    <location>
        <begin position="6"/>
        <end position="60"/>
    </location>
</feature>
<dbReference type="GeneID" id="86062467"/>
<evidence type="ECO:0000313" key="3">
    <source>
        <dbReference type="EMBL" id="PXX51976.1"/>
    </source>
</evidence>
<dbReference type="Pfam" id="PF12844">
    <property type="entry name" value="HTH_19"/>
    <property type="match status" value="1"/>
</dbReference>
<dbReference type="SMART" id="SM00530">
    <property type="entry name" value="HTH_XRE"/>
    <property type="match status" value="1"/>
</dbReference>
<evidence type="ECO:0000256" key="1">
    <source>
        <dbReference type="ARBA" id="ARBA00023125"/>
    </source>
</evidence>
<dbReference type="Proteomes" id="UP000248057">
    <property type="component" value="Unassembled WGS sequence"/>
</dbReference>
<name>A0A2V3Y4S9_9FIRM</name>
<dbReference type="PROSITE" id="PS50943">
    <property type="entry name" value="HTH_CROC1"/>
    <property type="match status" value="1"/>
</dbReference>
<dbReference type="GO" id="GO:0003677">
    <property type="term" value="F:DNA binding"/>
    <property type="evidence" value="ECO:0007669"/>
    <property type="project" value="UniProtKB-KW"/>
</dbReference>
<organism evidence="3 4">
    <name type="scientific">Hungatella effluvii</name>
    <dbReference type="NCBI Taxonomy" id="1096246"/>
    <lineage>
        <taxon>Bacteria</taxon>
        <taxon>Bacillati</taxon>
        <taxon>Bacillota</taxon>
        <taxon>Clostridia</taxon>
        <taxon>Lachnospirales</taxon>
        <taxon>Lachnospiraceae</taxon>
        <taxon>Hungatella</taxon>
    </lineage>
</organism>
<gene>
    <name evidence="3" type="ORF">DFR60_10859</name>
</gene>
<dbReference type="InterPro" id="IPR010982">
    <property type="entry name" value="Lambda_DNA-bd_dom_sf"/>
</dbReference>
<comment type="caution">
    <text evidence="3">The sequence shown here is derived from an EMBL/GenBank/DDBJ whole genome shotgun (WGS) entry which is preliminary data.</text>
</comment>
<dbReference type="PANTHER" id="PTHR46558">
    <property type="entry name" value="TRACRIPTIONAL REGULATORY PROTEIN-RELATED-RELATED"/>
    <property type="match status" value="1"/>
</dbReference>
<reference evidence="3 4" key="1">
    <citation type="submission" date="2018-05" db="EMBL/GenBank/DDBJ databases">
        <title>Genomic Encyclopedia of Type Strains, Phase IV (KMG-IV): sequencing the most valuable type-strain genomes for metagenomic binning, comparative biology and taxonomic classification.</title>
        <authorList>
            <person name="Goeker M."/>
        </authorList>
    </citation>
    <scope>NUCLEOTIDE SEQUENCE [LARGE SCALE GENOMIC DNA]</scope>
    <source>
        <strain evidence="3 4">DSM 24995</strain>
    </source>
</reference>
<proteinExistence type="predicted"/>
<dbReference type="PANTHER" id="PTHR46558:SF11">
    <property type="entry name" value="HTH-TYPE TRANSCRIPTIONAL REGULATOR XRE"/>
    <property type="match status" value="1"/>
</dbReference>
<keyword evidence="4" id="KW-1185">Reference proteome</keyword>
<dbReference type="SUPFAM" id="SSF47413">
    <property type="entry name" value="lambda repressor-like DNA-binding domains"/>
    <property type="match status" value="1"/>
</dbReference>
<dbReference type="RefSeq" id="WP_110323797.1">
    <property type="nucleotide sequence ID" value="NZ_QJKD01000008.1"/>
</dbReference>
<accession>A0A2V3Y4S9</accession>
<dbReference type="EMBL" id="QJKD01000008">
    <property type="protein sequence ID" value="PXX51976.1"/>
    <property type="molecule type" value="Genomic_DNA"/>
</dbReference>
<dbReference type="AlphaFoldDB" id="A0A2V3Y4S9"/>
<evidence type="ECO:0000313" key="4">
    <source>
        <dbReference type="Proteomes" id="UP000248057"/>
    </source>
</evidence>
<keyword evidence="1" id="KW-0238">DNA-binding</keyword>
<protein>
    <submittedName>
        <fullName evidence="3">Transcriptional regulator with XRE-family HTH domain</fullName>
    </submittedName>
</protein>
<evidence type="ECO:0000259" key="2">
    <source>
        <dbReference type="PROSITE" id="PS50943"/>
    </source>
</evidence>
<dbReference type="InterPro" id="IPR001387">
    <property type="entry name" value="Cro/C1-type_HTH"/>
</dbReference>
<dbReference type="CDD" id="cd00093">
    <property type="entry name" value="HTH_XRE"/>
    <property type="match status" value="1"/>
</dbReference>
<dbReference type="Gene3D" id="1.10.260.40">
    <property type="entry name" value="lambda repressor-like DNA-binding domains"/>
    <property type="match status" value="1"/>
</dbReference>